<comment type="caution">
    <text evidence="1">The sequence shown here is derived from an EMBL/GenBank/DDBJ whole genome shotgun (WGS) entry which is preliminary data.</text>
</comment>
<dbReference type="AlphaFoldDB" id="A0AAE0YQ41"/>
<name>A0AAE0YQ41_9GAST</name>
<keyword evidence="2" id="KW-1185">Reference proteome</keyword>
<dbReference type="EMBL" id="JAWDGP010005730">
    <property type="protein sequence ID" value="KAK3752945.1"/>
    <property type="molecule type" value="Genomic_DNA"/>
</dbReference>
<dbReference type="Proteomes" id="UP001283361">
    <property type="component" value="Unassembled WGS sequence"/>
</dbReference>
<sequence length="107" mass="12367">MFQKSSKTGKFQEINYEVEVSMGEQITYQQWPIIIDFVAMDQTVQSAILSNLKKKRFTTSSILYDSPVLTMVNSDELYLHVVKGKEETENLCTCLESDFTRIGSRER</sequence>
<accession>A0AAE0YQ41</accession>
<organism evidence="1 2">
    <name type="scientific">Elysia crispata</name>
    <name type="common">lettuce slug</name>
    <dbReference type="NCBI Taxonomy" id="231223"/>
    <lineage>
        <taxon>Eukaryota</taxon>
        <taxon>Metazoa</taxon>
        <taxon>Spiralia</taxon>
        <taxon>Lophotrochozoa</taxon>
        <taxon>Mollusca</taxon>
        <taxon>Gastropoda</taxon>
        <taxon>Heterobranchia</taxon>
        <taxon>Euthyneura</taxon>
        <taxon>Panpulmonata</taxon>
        <taxon>Sacoglossa</taxon>
        <taxon>Placobranchoidea</taxon>
        <taxon>Plakobranchidae</taxon>
        <taxon>Elysia</taxon>
    </lineage>
</organism>
<evidence type="ECO:0000313" key="2">
    <source>
        <dbReference type="Proteomes" id="UP001283361"/>
    </source>
</evidence>
<proteinExistence type="predicted"/>
<gene>
    <name evidence="1" type="ORF">RRG08_021189</name>
</gene>
<reference evidence="1" key="1">
    <citation type="journal article" date="2023" name="G3 (Bethesda)">
        <title>A reference genome for the long-term kleptoplast-retaining sea slug Elysia crispata morphotype clarki.</title>
        <authorList>
            <person name="Eastman K.E."/>
            <person name="Pendleton A.L."/>
            <person name="Shaikh M.A."/>
            <person name="Suttiyut T."/>
            <person name="Ogas R."/>
            <person name="Tomko P."/>
            <person name="Gavelis G."/>
            <person name="Widhalm J.R."/>
            <person name="Wisecaver J.H."/>
        </authorList>
    </citation>
    <scope>NUCLEOTIDE SEQUENCE</scope>
    <source>
        <strain evidence="1">ECLA1</strain>
    </source>
</reference>
<evidence type="ECO:0000313" key="1">
    <source>
        <dbReference type="EMBL" id="KAK3752945.1"/>
    </source>
</evidence>
<protein>
    <submittedName>
        <fullName evidence="1">Uncharacterized protein</fullName>
    </submittedName>
</protein>